<evidence type="ECO:0000256" key="10">
    <source>
        <dbReference type="ARBA" id="ARBA00022984"/>
    </source>
</evidence>
<protein>
    <submittedName>
        <fullName evidence="15">L,D-transpeptidase</fullName>
    </submittedName>
</protein>
<reference evidence="15 16" key="1">
    <citation type="submission" date="2019-04" db="EMBL/GenBank/DDBJ databases">
        <title>Taxonomy of novel Haliea sp. from mangrove soil of West Coast of India.</title>
        <authorList>
            <person name="Verma A."/>
            <person name="Kumar P."/>
            <person name="Krishnamurthi S."/>
        </authorList>
    </citation>
    <scope>NUCLEOTIDE SEQUENCE [LARGE SCALE GENOMIC DNA]</scope>
    <source>
        <strain evidence="15 16">SAOS-164</strain>
    </source>
</reference>
<keyword evidence="5" id="KW-0808">Transferase</keyword>
<dbReference type="OrthoDB" id="9787225at2"/>
<comment type="similarity">
    <text evidence="3">Belongs to the YkuD family.</text>
</comment>
<dbReference type="PANTHER" id="PTHR30582">
    <property type="entry name" value="L,D-TRANSPEPTIDASE"/>
    <property type="match status" value="1"/>
</dbReference>
<dbReference type="GO" id="GO:0071972">
    <property type="term" value="F:peptidoglycan L,D-transpeptidase activity"/>
    <property type="evidence" value="ECO:0007669"/>
    <property type="project" value="TreeGrafter"/>
</dbReference>
<feature type="signal peptide" evidence="13">
    <location>
        <begin position="1"/>
        <end position="32"/>
    </location>
</feature>
<dbReference type="InterPro" id="IPR005490">
    <property type="entry name" value="LD_TPept_cat_dom"/>
</dbReference>
<evidence type="ECO:0000256" key="9">
    <source>
        <dbReference type="ARBA" id="ARBA00022960"/>
    </source>
</evidence>
<dbReference type="GO" id="GO:0042597">
    <property type="term" value="C:periplasmic space"/>
    <property type="evidence" value="ECO:0007669"/>
    <property type="project" value="UniProtKB-SubCell"/>
</dbReference>
<dbReference type="GO" id="GO:0016757">
    <property type="term" value="F:glycosyltransferase activity"/>
    <property type="evidence" value="ECO:0007669"/>
    <property type="project" value="UniProtKB-KW"/>
</dbReference>
<dbReference type="InterPro" id="IPR038063">
    <property type="entry name" value="Transpep_catalytic_dom"/>
</dbReference>
<dbReference type="InterPro" id="IPR050979">
    <property type="entry name" value="LD-transpeptidase"/>
</dbReference>
<dbReference type="Pfam" id="PF17969">
    <property type="entry name" value="Ldt_C"/>
    <property type="match status" value="1"/>
</dbReference>
<dbReference type="CDD" id="cd16913">
    <property type="entry name" value="YkuD_like"/>
    <property type="match status" value="1"/>
</dbReference>
<evidence type="ECO:0000256" key="13">
    <source>
        <dbReference type="SAM" id="SignalP"/>
    </source>
</evidence>
<evidence type="ECO:0000256" key="8">
    <source>
        <dbReference type="ARBA" id="ARBA00022801"/>
    </source>
</evidence>
<dbReference type="Gene3D" id="2.40.440.10">
    <property type="entry name" value="L,D-transpeptidase catalytic domain-like"/>
    <property type="match status" value="1"/>
</dbReference>
<evidence type="ECO:0000256" key="12">
    <source>
        <dbReference type="PROSITE-ProRule" id="PRU01373"/>
    </source>
</evidence>
<gene>
    <name evidence="15" type="ORF">E4634_02795</name>
</gene>
<keyword evidence="16" id="KW-1185">Reference proteome</keyword>
<sequence>MPPRCARTVPSPPGNRFLRALTSLLLSLSLLAARAGAASFPLPEPEDDLVGAVAVIPARPQDTLVDIARHNDVGQDAIVLANPTVDRWLPGAGTPVVLPLQFILPATPYRGVVLNLPEMRLYFYPEPAAEQRAEVITYPVSIGRMDWATPLGETRINTRDRDPSWRPPASIRAEHAAQGDPLPAVVPPGPDNPLGRYALRLAMPGYLLHGTNKPFGVGMRVSHGCIRLLPEDIEDLFERVAVGTPVRIVNQPVKAGWLDGVLYLEVHPPLEEESWQPQTLREQALAAIAVAQLGRPARLDQTALDRALAAPSGMPVAISR</sequence>
<keyword evidence="8" id="KW-0378">Hydrolase</keyword>
<evidence type="ECO:0000256" key="1">
    <source>
        <dbReference type="ARBA" id="ARBA00004418"/>
    </source>
</evidence>
<evidence type="ECO:0000256" key="11">
    <source>
        <dbReference type="ARBA" id="ARBA00023316"/>
    </source>
</evidence>
<keyword evidence="11 12" id="KW-0961">Cell wall biogenesis/degradation</keyword>
<dbReference type="Proteomes" id="UP000298050">
    <property type="component" value="Unassembled WGS sequence"/>
</dbReference>
<comment type="caution">
    <text evidence="15">The sequence shown here is derived from an EMBL/GenBank/DDBJ whole genome shotgun (WGS) entry which is preliminary data.</text>
</comment>
<dbReference type="EMBL" id="SRLE01000002">
    <property type="protein sequence ID" value="TGD75812.1"/>
    <property type="molecule type" value="Genomic_DNA"/>
</dbReference>
<keyword evidence="6 13" id="KW-0732">Signal</keyword>
<dbReference type="AlphaFoldDB" id="A0A4Z0M7Y4"/>
<feature type="active site" description="Nucleophile" evidence="12">
    <location>
        <position position="225"/>
    </location>
</feature>
<dbReference type="GO" id="GO:0018104">
    <property type="term" value="P:peptidoglycan-protein cross-linking"/>
    <property type="evidence" value="ECO:0007669"/>
    <property type="project" value="TreeGrafter"/>
</dbReference>
<keyword evidence="10 12" id="KW-0573">Peptidoglycan synthesis</keyword>
<evidence type="ECO:0000256" key="4">
    <source>
        <dbReference type="ARBA" id="ARBA00022676"/>
    </source>
</evidence>
<feature type="domain" description="L,D-TPase catalytic" evidence="14">
    <location>
        <begin position="110"/>
        <end position="249"/>
    </location>
</feature>
<evidence type="ECO:0000256" key="2">
    <source>
        <dbReference type="ARBA" id="ARBA00004752"/>
    </source>
</evidence>
<keyword evidence="7" id="KW-0574">Periplasm</keyword>
<keyword evidence="4" id="KW-0328">Glycosyltransferase</keyword>
<evidence type="ECO:0000256" key="5">
    <source>
        <dbReference type="ARBA" id="ARBA00022679"/>
    </source>
</evidence>
<comment type="subcellular location">
    <subcellularLocation>
        <location evidence="1">Periplasm</location>
    </subcellularLocation>
</comment>
<organism evidence="15 16">
    <name type="scientific">Mangrovimicrobium sediminis</name>
    <dbReference type="NCBI Taxonomy" id="2562682"/>
    <lineage>
        <taxon>Bacteria</taxon>
        <taxon>Pseudomonadati</taxon>
        <taxon>Pseudomonadota</taxon>
        <taxon>Gammaproteobacteria</taxon>
        <taxon>Cellvibrionales</taxon>
        <taxon>Halieaceae</taxon>
        <taxon>Mangrovimicrobium</taxon>
    </lineage>
</organism>
<evidence type="ECO:0000256" key="7">
    <source>
        <dbReference type="ARBA" id="ARBA00022764"/>
    </source>
</evidence>
<feature type="chain" id="PRO_5021502767" evidence="13">
    <location>
        <begin position="33"/>
        <end position="320"/>
    </location>
</feature>
<name>A0A4Z0M7Y4_9GAMM</name>
<accession>A0A4Z0M7Y4</accession>
<dbReference type="Pfam" id="PF03734">
    <property type="entry name" value="YkuD"/>
    <property type="match status" value="1"/>
</dbReference>
<dbReference type="PROSITE" id="PS52029">
    <property type="entry name" value="LD_TPASE"/>
    <property type="match status" value="1"/>
</dbReference>
<dbReference type="PANTHER" id="PTHR30582:SF24">
    <property type="entry name" value="L,D-TRANSPEPTIDASE ERFK_SRFK-RELATED"/>
    <property type="match status" value="1"/>
</dbReference>
<dbReference type="UniPathway" id="UPA00219"/>
<evidence type="ECO:0000259" key="14">
    <source>
        <dbReference type="PROSITE" id="PS52029"/>
    </source>
</evidence>
<feature type="active site" description="Proton donor/acceptor" evidence="12">
    <location>
        <position position="209"/>
    </location>
</feature>
<dbReference type="GO" id="GO:0071555">
    <property type="term" value="P:cell wall organization"/>
    <property type="evidence" value="ECO:0007669"/>
    <property type="project" value="UniProtKB-UniRule"/>
</dbReference>
<evidence type="ECO:0000313" key="16">
    <source>
        <dbReference type="Proteomes" id="UP000298050"/>
    </source>
</evidence>
<dbReference type="GO" id="GO:0005576">
    <property type="term" value="C:extracellular region"/>
    <property type="evidence" value="ECO:0007669"/>
    <property type="project" value="TreeGrafter"/>
</dbReference>
<proteinExistence type="inferred from homology"/>
<dbReference type="GO" id="GO:0008360">
    <property type="term" value="P:regulation of cell shape"/>
    <property type="evidence" value="ECO:0007669"/>
    <property type="project" value="UniProtKB-UniRule"/>
</dbReference>
<comment type="pathway">
    <text evidence="2 12">Cell wall biogenesis; peptidoglycan biosynthesis.</text>
</comment>
<dbReference type="SUPFAM" id="SSF141523">
    <property type="entry name" value="L,D-transpeptidase catalytic domain-like"/>
    <property type="match status" value="1"/>
</dbReference>
<evidence type="ECO:0000256" key="3">
    <source>
        <dbReference type="ARBA" id="ARBA00005992"/>
    </source>
</evidence>
<evidence type="ECO:0000313" key="15">
    <source>
        <dbReference type="EMBL" id="TGD75812.1"/>
    </source>
</evidence>
<evidence type="ECO:0000256" key="6">
    <source>
        <dbReference type="ARBA" id="ARBA00022729"/>
    </source>
</evidence>
<keyword evidence="9 12" id="KW-0133">Cell shape</keyword>
<dbReference type="InterPro" id="IPR041597">
    <property type="entry name" value="Ldt_C"/>
</dbReference>